<keyword evidence="4" id="KW-1185">Reference proteome</keyword>
<sequence>MATKKDLVEAYSFSRRRLVTAFVSGAPGGREVEPARPGRTVVGGVALAVLLGAGAAMAGVFSPTAPSDWKKPGLIISKDRGSPYVILEESSDPVLRPVINSTSAQLILGSDATPTSIAQSVIDEQRIGDDIGILGAPASMPTPSLLIGTGWTACTAAGAGISVAISSTPDTTAIPGHGITVTNGGQYFVVVPTSTADVPGEEDRGAVLLPVVPQGNQTDNLLAALNLQTTGNAIPVSRDWINLFPTGAPLDWETFAITKYGQKPDYAAEDDAGIIGDHKVGELLTAGDEQLLLTDTGPVELDPFEAVVYSNVVAPDNTVVGPKPVDAAPRVPRGTPVLEGAGWPTTVPEGSIDAPCAELQATAGESPRVQLRSPGPSSTSEPIASGKKEQAVEAGRGAYVLSGGWTSPDSGAPFFIDSKGRANPFVGDGVADALGYGDYPVAVVPDTWVELFDCGVNLSRDAALSPPVEQDDAACG</sequence>
<reference evidence="4" key="1">
    <citation type="journal article" date="2019" name="Int. J. Syst. Evol. Microbiol.">
        <title>The Global Catalogue of Microorganisms (GCM) 10K type strain sequencing project: providing services to taxonomists for standard genome sequencing and annotation.</title>
        <authorList>
            <consortium name="The Broad Institute Genomics Platform"/>
            <consortium name="The Broad Institute Genome Sequencing Center for Infectious Disease"/>
            <person name="Wu L."/>
            <person name="Ma J."/>
        </authorList>
    </citation>
    <scope>NUCLEOTIDE SEQUENCE [LARGE SCALE GENOMIC DNA]</scope>
    <source>
        <strain evidence="4">CCUG 54522</strain>
    </source>
</reference>
<accession>A0ABW1LE93</accession>
<dbReference type="InterPro" id="IPR044857">
    <property type="entry name" value="T7SS_EccB_R1"/>
</dbReference>
<dbReference type="Gene3D" id="3.30.2390.20">
    <property type="entry name" value="Type VII secretion system EccB, repeat 1 domain"/>
    <property type="match status" value="1"/>
</dbReference>
<dbReference type="Pfam" id="PF05108">
    <property type="entry name" value="T7SS_ESX1_EccB"/>
    <property type="match status" value="1"/>
</dbReference>
<dbReference type="PANTHER" id="PTHR40765">
    <property type="entry name" value="ESX-2 SECRETION SYSTEM ATPASE ECCB2"/>
    <property type="match status" value="1"/>
</dbReference>
<gene>
    <name evidence="3" type="ORF">ACFPYL_02950</name>
</gene>
<keyword evidence="2" id="KW-0812">Transmembrane</keyword>
<organism evidence="3 4">
    <name type="scientific">Nocardioides hankookensis</name>
    <dbReference type="NCBI Taxonomy" id="443157"/>
    <lineage>
        <taxon>Bacteria</taxon>
        <taxon>Bacillati</taxon>
        <taxon>Actinomycetota</taxon>
        <taxon>Actinomycetes</taxon>
        <taxon>Propionibacteriales</taxon>
        <taxon>Nocardioidaceae</taxon>
        <taxon>Nocardioides</taxon>
    </lineage>
</organism>
<dbReference type="Proteomes" id="UP001596135">
    <property type="component" value="Unassembled WGS sequence"/>
</dbReference>
<dbReference type="RefSeq" id="WP_379150177.1">
    <property type="nucleotide sequence ID" value="NZ_JBHSRJ010000002.1"/>
</dbReference>
<evidence type="ECO:0000256" key="2">
    <source>
        <dbReference type="SAM" id="Phobius"/>
    </source>
</evidence>
<name>A0ABW1LE93_9ACTN</name>
<feature type="region of interest" description="Disordered" evidence="1">
    <location>
        <begin position="324"/>
        <end position="345"/>
    </location>
</feature>
<feature type="transmembrane region" description="Helical" evidence="2">
    <location>
        <begin position="40"/>
        <end position="61"/>
    </location>
</feature>
<comment type="caution">
    <text evidence="3">The sequence shown here is derived from an EMBL/GenBank/DDBJ whole genome shotgun (WGS) entry which is preliminary data.</text>
</comment>
<keyword evidence="2" id="KW-0472">Membrane</keyword>
<dbReference type="PANTHER" id="PTHR40765:SF2">
    <property type="entry name" value="ESX-2 SECRETION SYSTEM ATPASE ECCB2"/>
    <property type="match status" value="1"/>
</dbReference>
<evidence type="ECO:0000256" key="1">
    <source>
        <dbReference type="SAM" id="MobiDB-lite"/>
    </source>
</evidence>
<proteinExistence type="predicted"/>
<evidence type="ECO:0000313" key="3">
    <source>
        <dbReference type="EMBL" id="MFC6042013.1"/>
    </source>
</evidence>
<protein>
    <submittedName>
        <fullName evidence="3">Type VII secretion protein EccB</fullName>
    </submittedName>
</protein>
<evidence type="ECO:0000313" key="4">
    <source>
        <dbReference type="Proteomes" id="UP001596135"/>
    </source>
</evidence>
<dbReference type="EMBL" id="JBHSRJ010000002">
    <property type="protein sequence ID" value="MFC6042013.1"/>
    <property type="molecule type" value="Genomic_DNA"/>
</dbReference>
<dbReference type="InterPro" id="IPR007795">
    <property type="entry name" value="T7SS_EccB"/>
</dbReference>
<feature type="region of interest" description="Disordered" evidence="1">
    <location>
        <begin position="364"/>
        <end position="391"/>
    </location>
</feature>
<keyword evidence="2" id="KW-1133">Transmembrane helix</keyword>